<proteinExistence type="predicted"/>
<comment type="caution">
    <text evidence="4">The sequence shown here is derived from an EMBL/GenBank/DDBJ whole genome shotgun (WGS) entry which is preliminary data.</text>
</comment>
<feature type="compositionally biased region" description="Basic and acidic residues" evidence="3">
    <location>
        <begin position="324"/>
        <end position="349"/>
    </location>
</feature>
<keyword evidence="5" id="KW-1185">Reference proteome</keyword>
<dbReference type="PROSITE" id="PS00354">
    <property type="entry name" value="HMGI_Y"/>
    <property type="match status" value="1"/>
</dbReference>
<feature type="compositionally biased region" description="Polar residues" evidence="3">
    <location>
        <begin position="75"/>
        <end position="92"/>
    </location>
</feature>
<keyword evidence="2" id="KW-0539">Nucleus</keyword>
<feature type="compositionally biased region" description="Acidic residues" evidence="3">
    <location>
        <begin position="202"/>
        <end position="216"/>
    </location>
</feature>
<feature type="region of interest" description="Disordered" evidence="3">
    <location>
        <begin position="267"/>
        <end position="456"/>
    </location>
</feature>
<evidence type="ECO:0000313" key="4">
    <source>
        <dbReference type="EMBL" id="KAL0564555.1"/>
    </source>
</evidence>
<gene>
    <name evidence="4" type="ORF">V5O48_017491</name>
</gene>
<dbReference type="InterPro" id="IPR017956">
    <property type="entry name" value="AT_hook_DNA-bd_motif"/>
</dbReference>
<evidence type="ECO:0000256" key="1">
    <source>
        <dbReference type="ARBA" id="ARBA00004123"/>
    </source>
</evidence>
<organism evidence="4 5">
    <name type="scientific">Marasmius crinis-equi</name>
    <dbReference type="NCBI Taxonomy" id="585013"/>
    <lineage>
        <taxon>Eukaryota</taxon>
        <taxon>Fungi</taxon>
        <taxon>Dikarya</taxon>
        <taxon>Basidiomycota</taxon>
        <taxon>Agaricomycotina</taxon>
        <taxon>Agaricomycetes</taxon>
        <taxon>Agaricomycetidae</taxon>
        <taxon>Agaricales</taxon>
        <taxon>Marasmiineae</taxon>
        <taxon>Marasmiaceae</taxon>
        <taxon>Marasmius</taxon>
    </lineage>
</organism>
<dbReference type="Proteomes" id="UP001465976">
    <property type="component" value="Unassembled WGS sequence"/>
</dbReference>
<dbReference type="SMART" id="SM00384">
    <property type="entry name" value="AT_hook"/>
    <property type="match status" value="2"/>
</dbReference>
<dbReference type="EMBL" id="JBAHYK010002709">
    <property type="protein sequence ID" value="KAL0564555.1"/>
    <property type="molecule type" value="Genomic_DNA"/>
</dbReference>
<feature type="compositionally biased region" description="Basic residues" evidence="3">
    <location>
        <begin position="425"/>
        <end position="434"/>
    </location>
</feature>
<evidence type="ECO:0000313" key="5">
    <source>
        <dbReference type="Proteomes" id="UP001465976"/>
    </source>
</evidence>
<reference evidence="4 5" key="1">
    <citation type="submission" date="2024-02" db="EMBL/GenBank/DDBJ databases">
        <title>A draft genome for the cacao thread blight pathogen Marasmius crinis-equi.</title>
        <authorList>
            <person name="Cohen S.P."/>
            <person name="Baruah I.K."/>
            <person name="Amoako-Attah I."/>
            <person name="Bukari Y."/>
            <person name="Meinhardt L.W."/>
            <person name="Bailey B.A."/>
        </authorList>
    </citation>
    <scope>NUCLEOTIDE SEQUENCE [LARGE SCALE GENOMIC DNA]</scope>
    <source>
        <strain evidence="4 5">GH-76</strain>
    </source>
</reference>
<evidence type="ECO:0000256" key="3">
    <source>
        <dbReference type="SAM" id="MobiDB-lite"/>
    </source>
</evidence>
<name>A0ABR3ENV2_9AGAR</name>
<sequence length="456" mass="49267">MEMLAAIAARAKYLREFQGVVESETVKAQDPPATTAGAPSTVKYSLRENQVTKENVPHESSTPQNSPVRAAFLAASTTRPPLSSHPSLNNAAVDTESAGAGSAPKNKGKQKAIDLDTIAPSSPPSQLITTNTIETDVGVRSTSIDTNYAVPTSTIRRSRRRPKGTDDPRWPEEIPEPFPPYSAVRDVMDEPLPCDTIYIPDDPVDSETDEGSEAEAENIPSDGEGGPDWQGEVAIMRRKTVLRNEPVVKFAKAWATQYEEKWGVSAQEGLDMANPPHEKESESALEPEGRIPTIKVPARPRLFEEGSSGGKKANGKQTSSAAGKVDKVGKEKAKGVKEKKGDGRAKVAKEPPAIEEEGVRSSPQRKKARGRQVEQPQPQPVDQERDDGPPPLKKRRVVLKLSTPPSAEVETTVAVSVEPAEAPVKRGRGRPRKHPLPDPNAPKRPVGRPRKDAVTA</sequence>
<feature type="compositionally biased region" description="Basic and acidic residues" evidence="3">
    <location>
        <begin position="163"/>
        <end position="172"/>
    </location>
</feature>
<protein>
    <submittedName>
        <fullName evidence="4">Uncharacterized protein</fullName>
    </submittedName>
</protein>
<feature type="region of interest" description="Disordered" evidence="3">
    <location>
        <begin position="151"/>
        <end position="232"/>
    </location>
</feature>
<comment type="subcellular location">
    <subcellularLocation>
        <location evidence="1">Nucleus</location>
    </subcellularLocation>
</comment>
<accession>A0ABR3ENV2</accession>
<dbReference type="InterPro" id="IPR000637">
    <property type="entry name" value="HMGI/Y_DNA-bd_CS"/>
</dbReference>
<feature type="compositionally biased region" description="Low complexity" evidence="3">
    <location>
        <begin position="406"/>
        <end position="422"/>
    </location>
</feature>
<dbReference type="PRINTS" id="PR00929">
    <property type="entry name" value="ATHOOK"/>
</dbReference>
<evidence type="ECO:0000256" key="2">
    <source>
        <dbReference type="ARBA" id="ARBA00023242"/>
    </source>
</evidence>
<feature type="compositionally biased region" description="Polar residues" evidence="3">
    <location>
        <begin position="47"/>
        <end position="67"/>
    </location>
</feature>
<feature type="region of interest" description="Disordered" evidence="3">
    <location>
        <begin position="24"/>
        <end position="111"/>
    </location>
</feature>